<evidence type="ECO:0000313" key="11">
    <source>
        <dbReference type="Proteomes" id="UP000427906"/>
    </source>
</evidence>
<dbReference type="Pfam" id="PF00037">
    <property type="entry name" value="Fer4"/>
    <property type="match status" value="1"/>
</dbReference>
<gene>
    <name evidence="10" type="ORF">DSCA_41170</name>
</gene>
<dbReference type="Gene3D" id="1.10.1060.10">
    <property type="entry name" value="Alpha-helical ferredoxin"/>
    <property type="match status" value="2"/>
</dbReference>
<dbReference type="GO" id="GO:0046872">
    <property type="term" value="F:metal ion binding"/>
    <property type="evidence" value="ECO:0007669"/>
    <property type="project" value="UniProtKB-KW"/>
</dbReference>
<keyword evidence="3" id="KW-0004">4Fe-4S</keyword>
<dbReference type="Pfam" id="PF07992">
    <property type="entry name" value="Pyr_redox_2"/>
    <property type="match status" value="2"/>
</dbReference>
<dbReference type="OrthoDB" id="9766627at2"/>
<dbReference type="SUPFAM" id="SSF51971">
    <property type="entry name" value="Nucleotide-binding domain"/>
    <property type="match status" value="3"/>
</dbReference>
<dbReference type="PROSITE" id="PS51379">
    <property type="entry name" value="4FE4S_FER_2"/>
    <property type="match status" value="3"/>
</dbReference>
<accession>A0A5K7Z002</accession>
<sequence length="1490" mass="163298">MAEKENTQGKDVVGSVLVVGGGIAGIQASLDLADSGYYVHMTETKSAIGGVMAQLDKTFPTNDCSMCVISPKLVECGRHLNIDLMTLTQIEEVTGEVGNFTVKLRQNARYIDMDKCTACGECAKACPIETPNLFDEGLRDRRAAFKLYPQGMPSAYAIEKRGTAPCKATCPAHVSIQGYIALINDGRYKEALKLFKEDHPFPAVCGRVCHHPCESECTRNDVDQPLAIRELHRFLADFERQGGETYIPEITAEPRDEKVAIVGSGPAGVTAAYFLLQQGYQVTIFEKQPEPGGMMRYGIPEYRLPRDILAGEIDVVRQMGAEIQCGVTFGSDITLDSLKADGYSACFLAIGLHGGRSLGVENEDSEGVLQGVDFLRDASMGKDIDLGEDVIVVGGGNVAIDVALTAKRKGAKNVTLICLEKREEMPAWEHEIEEALEGDITIVNSFGPKSFFIDKNKRVSGIEFKTCTAVFDEDGRFNPAYDEAECQPFFGDTIIVAIGQSTNLTGIKEQGIAVSRPGGLEADPLTLQTPIDWVFAGGDAFYGPKSVVDAVACGKEVAESIHRFVNGLDLAEGRQKVWDYVKPEDLSQEPNKARTTVRCLDPEARECNFLEVSFGYNEAEAKREADRCLKCGVCSECYQCVDACLANAVVHDMVAEEKTINVGAIILAPGFTPFDPSEHKSYPYASHPNVVTSLEMERILSASGPFEGHLVRPSDHKEPEKIAWFQCVGSRDINCSDHSYCSSVCCMYTNKQTIIAKEHSEKPLDTAVFFMDMRTHGKEFEKYYMRARDEQGVRYIRSKVHTIDPVENDDLRLRYITEEGELVEETFDMVVLAVGLAPNKESVDLAKTVGIDLNEHLHAATHTLEPVSSSRPGVFVCGAFQEPKDIPQSVMEASAAAATATRPLAEARGSLIKTKELPPEIDVSDQEPRVGVFVCNCGINIGGVADVPAVREYAATLPNVVHVEDNLFTCSQDTQDKMKEVITEHGINRVVVASCSPRTHEPLFQETIRDAGLNKYLFEMANIRDQNTWVHMNNPDRATAKAKDLVRMAVAKAAYIEPLHQVRLEVIQKVLVVGGGVAGMEAALGVADQGLQVYLVERGNLLGGVAHKLRSTWQGEPVKPYLEDLIDRVRSHQHIRVFMKTEPVETTGIMGNFTTTLMTSGESLTETVVEHGATVLATGGKEYTPSEYLYGKNPNVLTHFDLDAAMDADDPRLDAAQSVAFIQCVGSRTKERPYCSRLCCTHTVKSALSLKDRNPEMDIYVLYRDIRTYGFREELYKTAREKGIIFMRYNLEDNLPDVKEADGGLSVTVRDHVLQVPVELNPDLLVLATAVLPNENKDVFELFKVPINADGFLVEAHAKLRPVDFGSEGLFMAGLAHYPKPLDESIAQARASVSRVMTVLSQDSIMVGGVVAEVDPDKCAVCVTCVRTCPYNIPYIGEEGHAVIEPAECHGCGCCVAECPGKAIQLMHFTDEQIVAKTAALFEKKKGAAA</sequence>
<name>A0A5K7Z002_9BACT</name>
<evidence type="ECO:0000256" key="3">
    <source>
        <dbReference type="ARBA" id="ARBA00022485"/>
    </source>
</evidence>
<dbReference type="InterPro" id="IPR023753">
    <property type="entry name" value="FAD/NAD-binding_dom"/>
</dbReference>
<evidence type="ECO:0000256" key="2">
    <source>
        <dbReference type="ARBA" id="ARBA00006561"/>
    </source>
</evidence>
<keyword evidence="4" id="KW-0479">Metal-binding</keyword>
<dbReference type="SUPFAM" id="SSF51905">
    <property type="entry name" value="FAD/NAD(P)-binding domain"/>
    <property type="match status" value="2"/>
</dbReference>
<evidence type="ECO:0000256" key="7">
    <source>
        <dbReference type="ARBA" id="ARBA00023004"/>
    </source>
</evidence>
<evidence type="ECO:0000256" key="1">
    <source>
        <dbReference type="ARBA" id="ARBA00001974"/>
    </source>
</evidence>
<dbReference type="PROSITE" id="PS00198">
    <property type="entry name" value="4FE4S_FER_1"/>
    <property type="match status" value="2"/>
</dbReference>
<dbReference type="InterPro" id="IPR039650">
    <property type="entry name" value="HdrA-like"/>
</dbReference>
<keyword evidence="5" id="KW-0274">FAD</keyword>
<keyword evidence="7" id="KW-0408">Iron</keyword>
<comment type="similarity">
    <text evidence="2">Belongs to the HdrA family.</text>
</comment>
<dbReference type="SUPFAM" id="SSF46548">
    <property type="entry name" value="alpha-helical ferredoxin"/>
    <property type="match status" value="2"/>
</dbReference>
<dbReference type="GO" id="GO:0051539">
    <property type="term" value="F:4 iron, 4 sulfur cluster binding"/>
    <property type="evidence" value="ECO:0007669"/>
    <property type="project" value="UniProtKB-KW"/>
</dbReference>
<dbReference type="Gene3D" id="3.40.50.720">
    <property type="entry name" value="NAD(P)-binding Rossmann-like Domain"/>
    <property type="match status" value="1"/>
</dbReference>
<dbReference type="EMBL" id="AP021874">
    <property type="protein sequence ID" value="BBO70187.1"/>
    <property type="molecule type" value="Genomic_DNA"/>
</dbReference>
<dbReference type="PANTHER" id="PTHR43498:SF1">
    <property type="entry name" value="COB--COM HETERODISULFIDE REDUCTASE IRON-SULFUR SUBUNIT A"/>
    <property type="match status" value="1"/>
</dbReference>
<evidence type="ECO:0000256" key="5">
    <source>
        <dbReference type="ARBA" id="ARBA00022827"/>
    </source>
</evidence>
<evidence type="ECO:0000313" key="10">
    <source>
        <dbReference type="EMBL" id="BBO70187.1"/>
    </source>
</evidence>
<dbReference type="InterPro" id="IPR036188">
    <property type="entry name" value="FAD/NAD-bd_sf"/>
</dbReference>
<comment type="cofactor">
    <cofactor evidence="1">
        <name>FAD</name>
        <dbReference type="ChEBI" id="CHEBI:57692"/>
    </cofactor>
</comment>
<keyword evidence="11" id="KW-1185">Reference proteome</keyword>
<organism evidence="10 11">
    <name type="scientific">Desulfosarcina alkanivorans</name>
    <dbReference type="NCBI Taxonomy" id="571177"/>
    <lineage>
        <taxon>Bacteria</taxon>
        <taxon>Pseudomonadati</taxon>
        <taxon>Thermodesulfobacteriota</taxon>
        <taxon>Desulfobacteria</taxon>
        <taxon>Desulfobacterales</taxon>
        <taxon>Desulfosarcinaceae</taxon>
        <taxon>Desulfosarcina</taxon>
    </lineage>
</organism>
<evidence type="ECO:0000256" key="8">
    <source>
        <dbReference type="ARBA" id="ARBA00023014"/>
    </source>
</evidence>
<reference evidence="10 11" key="1">
    <citation type="submission" date="2019-11" db="EMBL/GenBank/DDBJ databases">
        <title>Comparative genomics of hydrocarbon-degrading Desulfosarcina strains.</title>
        <authorList>
            <person name="Watanabe M."/>
            <person name="Kojima H."/>
            <person name="Fukui M."/>
        </authorList>
    </citation>
    <scope>NUCLEOTIDE SEQUENCE [LARGE SCALE GENOMIC DNA]</scope>
    <source>
        <strain evidence="10 11">PL12</strain>
    </source>
</reference>
<keyword evidence="8" id="KW-0411">Iron-sulfur</keyword>
<feature type="domain" description="4Fe-4S ferredoxin-type" evidence="9">
    <location>
        <begin position="1440"/>
        <end position="1469"/>
    </location>
</feature>
<protein>
    <submittedName>
        <fullName evidence="10">4Fe-4S ferredoxin</fullName>
    </submittedName>
</protein>
<keyword evidence="5" id="KW-0285">Flavoprotein</keyword>
<dbReference type="Pfam" id="PF13237">
    <property type="entry name" value="Fer4_10"/>
    <property type="match status" value="1"/>
</dbReference>
<dbReference type="InterPro" id="IPR017900">
    <property type="entry name" value="4Fe4S_Fe_S_CS"/>
</dbReference>
<dbReference type="SUPFAM" id="SSF54862">
    <property type="entry name" value="4Fe-4S ferredoxins"/>
    <property type="match status" value="1"/>
</dbReference>
<dbReference type="InterPro" id="IPR028261">
    <property type="entry name" value="DPD_II"/>
</dbReference>
<dbReference type="Gene3D" id="3.30.70.20">
    <property type="match status" value="1"/>
</dbReference>
<dbReference type="Pfam" id="PF12831">
    <property type="entry name" value="FAD_oxidored"/>
    <property type="match status" value="1"/>
</dbReference>
<dbReference type="RefSeq" id="WP_155318153.1">
    <property type="nucleotide sequence ID" value="NZ_AP021874.1"/>
</dbReference>
<evidence type="ECO:0000256" key="6">
    <source>
        <dbReference type="ARBA" id="ARBA00023002"/>
    </source>
</evidence>
<dbReference type="InterPro" id="IPR017896">
    <property type="entry name" value="4Fe4S_Fe-S-bd"/>
</dbReference>
<dbReference type="Gene3D" id="3.50.50.60">
    <property type="entry name" value="FAD/NAD(P)-binding domain"/>
    <property type="match status" value="4"/>
</dbReference>
<dbReference type="PANTHER" id="PTHR43498">
    <property type="entry name" value="FERREDOXIN:COB-COM HETERODISULFIDE REDUCTASE SUBUNIT A"/>
    <property type="match status" value="1"/>
</dbReference>
<dbReference type="InterPro" id="IPR009051">
    <property type="entry name" value="Helical_ferredxn"/>
</dbReference>
<proteinExistence type="inferred from homology"/>
<dbReference type="PRINTS" id="PR00419">
    <property type="entry name" value="ADXRDTASE"/>
</dbReference>
<dbReference type="Pfam" id="PF14691">
    <property type="entry name" value="Fer4_20"/>
    <property type="match status" value="1"/>
</dbReference>
<evidence type="ECO:0000259" key="9">
    <source>
        <dbReference type="PROSITE" id="PS51379"/>
    </source>
</evidence>
<dbReference type="GO" id="GO:0016491">
    <property type="term" value="F:oxidoreductase activity"/>
    <property type="evidence" value="ECO:0007669"/>
    <property type="project" value="UniProtKB-KW"/>
</dbReference>
<feature type="domain" description="4Fe-4S ferredoxin-type" evidence="9">
    <location>
        <begin position="1410"/>
        <end position="1439"/>
    </location>
</feature>
<keyword evidence="6" id="KW-0560">Oxidoreductase</keyword>
<evidence type="ECO:0000256" key="4">
    <source>
        <dbReference type="ARBA" id="ARBA00022723"/>
    </source>
</evidence>
<feature type="domain" description="4Fe-4S ferredoxin-type" evidence="9">
    <location>
        <begin position="107"/>
        <end position="136"/>
    </location>
</feature>
<dbReference type="KEGG" id="dalk:DSCA_41170"/>
<dbReference type="Proteomes" id="UP000427906">
    <property type="component" value="Chromosome"/>
</dbReference>